<evidence type="ECO:0000256" key="7">
    <source>
        <dbReference type="ARBA" id="ARBA00023136"/>
    </source>
</evidence>
<keyword evidence="7 8" id="KW-0472">Membrane</keyword>
<feature type="transmembrane region" description="Helical" evidence="8">
    <location>
        <begin position="270"/>
        <end position="291"/>
    </location>
</feature>
<dbReference type="Pfam" id="PF03547">
    <property type="entry name" value="Mem_trans"/>
    <property type="match status" value="1"/>
</dbReference>
<feature type="transmembrane region" description="Helical" evidence="8">
    <location>
        <begin position="303"/>
        <end position="326"/>
    </location>
</feature>
<evidence type="ECO:0000256" key="8">
    <source>
        <dbReference type="SAM" id="Phobius"/>
    </source>
</evidence>
<keyword evidence="5 8" id="KW-0812">Transmembrane</keyword>
<evidence type="ECO:0008006" key="11">
    <source>
        <dbReference type="Google" id="ProtNLM"/>
    </source>
</evidence>
<evidence type="ECO:0000313" key="9">
    <source>
        <dbReference type="EMBL" id="RZS54420.1"/>
    </source>
</evidence>
<keyword evidence="4" id="KW-1003">Cell membrane</keyword>
<feature type="transmembrane region" description="Helical" evidence="8">
    <location>
        <begin position="106"/>
        <end position="127"/>
    </location>
</feature>
<name>A0A4V2EW16_9BURK</name>
<dbReference type="GO" id="GO:0055085">
    <property type="term" value="P:transmembrane transport"/>
    <property type="evidence" value="ECO:0007669"/>
    <property type="project" value="InterPro"/>
</dbReference>
<feature type="transmembrane region" description="Helical" evidence="8">
    <location>
        <begin position="242"/>
        <end position="264"/>
    </location>
</feature>
<sequence length="327" mass="34565">MTWDLAFKLLALFAMIAIGWLATRRGMLGGAEGQRAMAGAAFGIFVPALLFRTMAALDLSQLPGQLLLAFFGPLMLWALAVWGWERRRADRHVDPDAHPADAAVRSVALTFGNTVQVGLPFAAALFGQAGLQIHLAIVALHALVILSLITVLAEIDLARAAARQGEGAALGPMLLGIVRQSLLHPVVLPVLLGMGWRLTGLTLHPVADQMLLTLGQAGVPLCLILIGASLAQHGLSPDPRALLGRVLLKLLLLPAVVAAAGWWLFGLRGLPLSVLVMAAALPIGSNALLFAQRYRTREGEASAVIVVSSVLFAFSAPLWLAVLAWLS</sequence>
<feature type="transmembrane region" description="Helical" evidence="8">
    <location>
        <begin position="6"/>
        <end position="23"/>
    </location>
</feature>
<comment type="similarity">
    <text evidence="2">Belongs to the auxin efflux carrier (TC 2.A.69) family.</text>
</comment>
<evidence type="ECO:0000256" key="1">
    <source>
        <dbReference type="ARBA" id="ARBA00004651"/>
    </source>
</evidence>
<keyword evidence="6 8" id="KW-1133">Transmembrane helix</keyword>
<protein>
    <recommendedName>
        <fullName evidence="11">Transporter</fullName>
    </recommendedName>
</protein>
<evidence type="ECO:0000256" key="5">
    <source>
        <dbReference type="ARBA" id="ARBA00022692"/>
    </source>
</evidence>
<accession>A0A4V2EW16</accession>
<evidence type="ECO:0000256" key="3">
    <source>
        <dbReference type="ARBA" id="ARBA00022448"/>
    </source>
</evidence>
<feature type="transmembrane region" description="Helical" evidence="8">
    <location>
        <begin position="66"/>
        <end position="85"/>
    </location>
</feature>
<reference evidence="9 10" key="1">
    <citation type="submission" date="2019-02" db="EMBL/GenBank/DDBJ databases">
        <title>Genomic Encyclopedia of Type Strains, Phase IV (KMG-IV): sequencing the most valuable type-strain genomes for metagenomic binning, comparative biology and taxonomic classification.</title>
        <authorList>
            <person name="Goeker M."/>
        </authorList>
    </citation>
    <scope>NUCLEOTIDE SEQUENCE [LARGE SCALE GENOMIC DNA]</scope>
    <source>
        <strain evidence="9 10">DSM 10617</strain>
    </source>
</reference>
<dbReference type="InterPro" id="IPR004776">
    <property type="entry name" value="Mem_transp_PIN-like"/>
</dbReference>
<evidence type="ECO:0000256" key="2">
    <source>
        <dbReference type="ARBA" id="ARBA00010145"/>
    </source>
</evidence>
<feature type="transmembrane region" description="Helical" evidence="8">
    <location>
        <begin position="174"/>
        <end position="198"/>
    </location>
</feature>
<comment type="subcellular location">
    <subcellularLocation>
        <location evidence="1">Cell membrane</location>
        <topology evidence="1">Multi-pass membrane protein</topology>
    </subcellularLocation>
</comment>
<keyword evidence="3" id="KW-0813">Transport</keyword>
<gene>
    <name evidence="9" type="ORF">EV685_1897</name>
</gene>
<comment type="caution">
    <text evidence="9">The sequence shown here is derived from an EMBL/GenBank/DDBJ whole genome shotgun (WGS) entry which is preliminary data.</text>
</comment>
<dbReference type="RefSeq" id="WP_130481780.1">
    <property type="nucleotide sequence ID" value="NZ_SGWV01000009.1"/>
</dbReference>
<feature type="transmembrane region" description="Helical" evidence="8">
    <location>
        <begin position="210"/>
        <end position="230"/>
    </location>
</feature>
<keyword evidence="10" id="KW-1185">Reference proteome</keyword>
<evidence type="ECO:0000313" key="10">
    <source>
        <dbReference type="Proteomes" id="UP000293433"/>
    </source>
</evidence>
<dbReference type="EMBL" id="SGWV01000009">
    <property type="protein sequence ID" value="RZS54420.1"/>
    <property type="molecule type" value="Genomic_DNA"/>
</dbReference>
<dbReference type="PANTHER" id="PTHR36838:SF3">
    <property type="entry name" value="TRANSPORTER AUXIN EFFLUX CARRIER EC FAMILY"/>
    <property type="match status" value="1"/>
</dbReference>
<organism evidence="9 10">
    <name type="scientific">Sphaerotilus mobilis</name>
    <dbReference type="NCBI Taxonomy" id="47994"/>
    <lineage>
        <taxon>Bacteria</taxon>
        <taxon>Pseudomonadati</taxon>
        <taxon>Pseudomonadota</taxon>
        <taxon>Betaproteobacteria</taxon>
        <taxon>Burkholderiales</taxon>
        <taxon>Sphaerotilaceae</taxon>
        <taxon>Sphaerotilus</taxon>
    </lineage>
</organism>
<dbReference type="InterPro" id="IPR038770">
    <property type="entry name" value="Na+/solute_symporter_sf"/>
</dbReference>
<proteinExistence type="inferred from homology"/>
<evidence type="ECO:0000256" key="6">
    <source>
        <dbReference type="ARBA" id="ARBA00022989"/>
    </source>
</evidence>
<dbReference type="Proteomes" id="UP000293433">
    <property type="component" value="Unassembled WGS sequence"/>
</dbReference>
<evidence type="ECO:0000256" key="4">
    <source>
        <dbReference type="ARBA" id="ARBA00022475"/>
    </source>
</evidence>
<dbReference type="AlphaFoldDB" id="A0A4V2EW16"/>
<dbReference type="OrthoDB" id="8683688at2"/>
<feature type="transmembrane region" description="Helical" evidence="8">
    <location>
        <begin position="35"/>
        <end position="54"/>
    </location>
</feature>
<dbReference type="Gene3D" id="1.20.1530.20">
    <property type="match status" value="1"/>
</dbReference>
<dbReference type="GO" id="GO:0005886">
    <property type="term" value="C:plasma membrane"/>
    <property type="evidence" value="ECO:0007669"/>
    <property type="project" value="UniProtKB-SubCell"/>
</dbReference>
<dbReference type="PANTHER" id="PTHR36838">
    <property type="entry name" value="AUXIN EFFLUX CARRIER FAMILY PROTEIN"/>
    <property type="match status" value="1"/>
</dbReference>
<feature type="transmembrane region" description="Helical" evidence="8">
    <location>
        <begin position="133"/>
        <end position="153"/>
    </location>
</feature>